<dbReference type="InterPro" id="IPR003439">
    <property type="entry name" value="ABC_transporter-like_ATP-bd"/>
</dbReference>
<dbReference type="Proteomes" id="UP000431684">
    <property type="component" value="Unassembled WGS sequence"/>
</dbReference>
<dbReference type="SUPFAM" id="SSF52540">
    <property type="entry name" value="P-loop containing nucleoside triphosphate hydrolases"/>
    <property type="match status" value="1"/>
</dbReference>
<gene>
    <name evidence="5" type="ORF">GJV26_09520</name>
</gene>
<dbReference type="GO" id="GO:0016887">
    <property type="term" value="F:ATP hydrolysis activity"/>
    <property type="evidence" value="ECO:0007669"/>
    <property type="project" value="InterPro"/>
</dbReference>
<evidence type="ECO:0000256" key="3">
    <source>
        <dbReference type="ARBA" id="ARBA00022840"/>
    </source>
</evidence>
<feature type="domain" description="ABC transporter" evidence="4">
    <location>
        <begin position="22"/>
        <end position="252"/>
    </location>
</feature>
<dbReference type="PROSITE" id="PS50893">
    <property type="entry name" value="ABC_TRANSPORTER_2"/>
    <property type="match status" value="1"/>
</dbReference>
<dbReference type="InterPro" id="IPR017871">
    <property type="entry name" value="ABC_transporter-like_CS"/>
</dbReference>
<dbReference type="RefSeq" id="WP_155708617.1">
    <property type="nucleotide sequence ID" value="NZ_BMWU01000017.1"/>
</dbReference>
<organism evidence="5 6">
    <name type="scientific">Pseudoduganella dura</name>
    <dbReference type="NCBI Taxonomy" id="321982"/>
    <lineage>
        <taxon>Bacteria</taxon>
        <taxon>Pseudomonadati</taxon>
        <taxon>Pseudomonadota</taxon>
        <taxon>Betaproteobacteria</taxon>
        <taxon>Burkholderiales</taxon>
        <taxon>Oxalobacteraceae</taxon>
        <taxon>Telluria group</taxon>
        <taxon>Pseudoduganella</taxon>
    </lineage>
</organism>
<keyword evidence="1" id="KW-0472">Membrane</keyword>
<evidence type="ECO:0000313" key="5">
    <source>
        <dbReference type="EMBL" id="MUI12708.1"/>
    </source>
</evidence>
<evidence type="ECO:0000259" key="4">
    <source>
        <dbReference type="PROSITE" id="PS50893"/>
    </source>
</evidence>
<name>A0A6I3XJC3_9BURK</name>
<dbReference type="PANTHER" id="PTHR43582">
    <property type="entry name" value="LINEARMYCIN RESISTANCE ATP-BINDING PROTEIN LNRL"/>
    <property type="match status" value="1"/>
</dbReference>
<comment type="caution">
    <text evidence="5">The sequence shown here is derived from an EMBL/GenBank/DDBJ whole genome shotgun (WGS) entry which is preliminary data.</text>
</comment>
<keyword evidence="6" id="KW-1185">Reference proteome</keyword>
<dbReference type="InterPro" id="IPR027417">
    <property type="entry name" value="P-loop_NTPase"/>
</dbReference>
<reference evidence="5 6" key="1">
    <citation type="submission" date="2019-11" db="EMBL/GenBank/DDBJ databases">
        <title>Draft Genome Sequences of Six Type Strains of the Genus Massilia.</title>
        <authorList>
            <person name="Miess H."/>
            <person name="Frediansyah A."/>
            <person name="Goeker M."/>
            <person name="Gross H."/>
        </authorList>
    </citation>
    <scope>NUCLEOTIDE SEQUENCE [LARGE SCALE GENOMIC DNA]</scope>
    <source>
        <strain evidence="5 6">DSM 17513</strain>
    </source>
</reference>
<evidence type="ECO:0000256" key="1">
    <source>
        <dbReference type="ARBA" id="ARBA00022475"/>
    </source>
</evidence>
<dbReference type="SMART" id="SM00382">
    <property type="entry name" value="AAA"/>
    <property type="match status" value="1"/>
</dbReference>
<protein>
    <submittedName>
        <fullName evidence="5">ATP-binding cassette domain-containing protein</fullName>
    </submittedName>
</protein>
<evidence type="ECO:0000256" key="2">
    <source>
        <dbReference type="ARBA" id="ARBA00022741"/>
    </source>
</evidence>
<keyword evidence="3 5" id="KW-0067">ATP-binding</keyword>
<dbReference type="Pfam" id="PF00005">
    <property type="entry name" value="ABC_tran"/>
    <property type="match status" value="1"/>
</dbReference>
<sequence>MRVARQEAGQEAGQGGAAEVLLEVRNLAKAYGGRRAVDGASFQARRGQTVGLLGPNGAGKSTIVGIIAGILDADAGEVLVDGRPTGTGHHDTRRRIGLVPQELALYDDLSALDNLKLFGALYGLKGAALAGRCGAVLALVGLADRARDKPATFSGGMKRRLNIAAALLHEPALLILDEPTVGIDPQSRNAIFDTLEALQRAGTTLVYTSHYMEEVERLADHIVIIDNGRVLADDSPAALYARLPARAALHVELAGPLAAALAAALAQLPGVAGVQGTGAALDIRLQDGAHAIAVLDWLRERGQVPVHFATARARLEDVFLDLTGRTLRD</sequence>
<dbReference type="PROSITE" id="PS00211">
    <property type="entry name" value="ABC_TRANSPORTER_1"/>
    <property type="match status" value="1"/>
</dbReference>
<accession>A0A6I3XJC3</accession>
<dbReference type="AlphaFoldDB" id="A0A6I3XJC3"/>
<proteinExistence type="predicted"/>
<dbReference type="OrthoDB" id="9804819at2"/>
<dbReference type="GO" id="GO:0005524">
    <property type="term" value="F:ATP binding"/>
    <property type="evidence" value="ECO:0007669"/>
    <property type="project" value="UniProtKB-KW"/>
</dbReference>
<dbReference type="CDD" id="cd03230">
    <property type="entry name" value="ABC_DR_subfamily_A"/>
    <property type="match status" value="1"/>
</dbReference>
<evidence type="ECO:0000313" key="6">
    <source>
        <dbReference type="Proteomes" id="UP000431684"/>
    </source>
</evidence>
<dbReference type="EMBL" id="WNWM01000002">
    <property type="protein sequence ID" value="MUI12708.1"/>
    <property type="molecule type" value="Genomic_DNA"/>
</dbReference>
<keyword evidence="2" id="KW-0547">Nucleotide-binding</keyword>
<dbReference type="PANTHER" id="PTHR43582:SF2">
    <property type="entry name" value="LINEARMYCIN RESISTANCE ATP-BINDING PROTEIN LNRL"/>
    <property type="match status" value="1"/>
</dbReference>
<dbReference type="Gene3D" id="3.40.50.300">
    <property type="entry name" value="P-loop containing nucleotide triphosphate hydrolases"/>
    <property type="match status" value="1"/>
</dbReference>
<keyword evidence="1" id="KW-1003">Cell membrane</keyword>
<dbReference type="InterPro" id="IPR003593">
    <property type="entry name" value="AAA+_ATPase"/>
</dbReference>